<dbReference type="Pfam" id="PF03798">
    <property type="entry name" value="TRAM_LAG1_CLN8"/>
    <property type="match status" value="1"/>
</dbReference>
<dbReference type="GO" id="GO:0016020">
    <property type="term" value="C:membrane"/>
    <property type="evidence" value="ECO:0007669"/>
    <property type="project" value="UniProtKB-SubCell"/>
</dbReference>
<dbReference type="AlphaFoldDB" id="A0A1Y1YWR2"/>
<keyword evidence="2 5" id="KW-0812">Transmembrane</keyword>
<feature type="transmembrane region" description="Helical" evidence="6">
    <location>
        <begin position="153"/>
        <end position="175"/>
    </location>
</feature>
<dbReference type="PANTHER" id="PTHR13439">
    <property type="entry name" value="CT120 PROTEIN"/>
    <property type="match status" value="1"/>
</dbReference>
<protein>
    <submittedName>
        <fullName evidence="8">DUF887-domain-containing protein</fullName>
    </submittedName>
</protein>
<dbReference type="GO" id="GO:0005783">
    <property type="term" value="C:endoplasmic reticulum"/>
    <property type="evidence" value="ECO:0007669"/>
    <property type="project" value="TreeGrafter"/>
</dbReference>
<sequence length="267" mass="30456">MSEPTLEQSIQTIFREFGLEKLTFHWQVVLLSAIACQGTVYLSSVLSPIIFPKTYRSLAPSKQTSWDVHVVSMVHCIIICVLAYPLQFEPELLADKLFGYNSHAGDVYGIACGYFLWDALFHLKNLREYGIGFALHGIACFAVYLNAFRPFLMYYGSVFLMYELSTPFLNINWFMDKLGYTGSRMQLINGICLLSTFFLARIVFGFWSSYEVFVGVKAVRDQVPIYLMVLYGVANVVLNLLNIVWFVKMIQAVASRFTTKKAKSKKL</sequence>
<dbReference type="STRING" id="1314790.A0A1Y1YWR2"/>
<accession>A0A1Y1YWR2</accession>
<dbReference type="PANTHER" id="PTHR13439:SF0">
    <property type="entry name" value="TOPOISOMERASE I DAMAGE AFFECTED PROTEIN 4"/>
    <property type="match status" value="1"/>
</dbReference>
<evidence type="ECO:0000256" key="2">
    <source>
        <dbReference type="ARBA" id="ARBA00022692"/>
    </source>
</evidence>
<evidence type="ECO:0000313" key="8">
    <source>
        <dbReference type="EMBL" id="ORY02399.1"/>
    </source>
</evidence>
<dbReference type="InterPro" id="IPR006634">
    <property type="entry name" value="TLC-dom"/>
</dbReference>
<gene>
    <name evidence="8" type="ORF">K493DRAFT_312061</name>
</gene>
<dbReference type="FunCoup" id="A0A1Y1YWR2">
    <property type="interactions" value="294"/>
</dbReference>
<feature type="domain" description="TLC" evidence="7">
    <location>
        <begin position="61"/>
        <end position="258"/>
    </location>
</feature>
<name>A0A1Y1YWR2_9FUNG</name>
<evidence type="ECO:0000259" key="7">
    <source>
        <dbReference type="PROSITE" id="PS50922"/>
    </source>
</evidence>
<feature type="transmembrane region" description="Helical" evidence="6">
    <location>
        <begin position="66"/>
        <end position="86"/>
    </location>
</feature>
<evidence type="ECO:0000256" key="6">
    <source>
        <dbReference type="SAM" id="Phobius"/>
    </source>
</evidence>
<dbReference type="InterPro" id="IPR050846">
    <property type="entry name" value="TLCD"/>
</dbReference>
<feature type="transmembrane region" description="Helical" evidence="6">
    <location>
        <begin position="129"/>
        <end position="147"/>
    </location>
</feature>
<dbReference type="InParanoid" id="A0A1Y1YWR2"/>
<comment type="subcellular location">
    <subcellularLocation>
        <location evidence="1">Membrane</location>
        <topology evidence="1">Multi-pass membrane protein</topology>
    </subcellularLocation>
</comment>
<evidence type="ECO:0000313" key="9">
    <source>
        <dbReference type="Proteomes" id="UP000193498"/>
    </source>
</evidence>
<dbReference type="SMART" id="SM00724">
    <property type="entry name" value="TLC"/>
    <property type="match status" value="1"/>
</dbReference>
<dbReference type="Proteomes" id="UP000193498">
    <property type="component" value="Unassembled WGS sequence"/>
</dbReference>
<organism evidence="8 9">
    <name type="scientific">Basidiobolus meristosporus CBS 931.73</name>
    <dbReference type="NCBI Taxonomy" id="1314790"/>
    <lineage>
        <taxon>Eukaryota</taxon>
        <taxon>Fungi</taxon>
        <taxon>Fungi incertae sedis</taxon>
        <taxon>Zoopagomycota</taxon>
        <taxon>Entomophthoromycotina</taxon>
        <taxon>Basidiobolomycetes</taxon>
        <taxon>Basidiobolales</taxon>
        <taxon>Basidiobolaceae</taxon>
        <taxon>Basidiobolus</taxon>
    </lineage>
</organism>
<evidence type="ECO:0000256" key="4">
    <source>
        <dbReference type="ARBA" id="ARBA00023136"/>
    </source>
</evidence>
<dbReference type="PROSITE" id="PS50922">
    <property type="entry name" value="TLC"/>
    <property type="match status" value="1"/>
</dbReference>
<feature type="transmembrane region" description="Helical" evidence="6">
    <location>
        <begin position="98"/>
        <end position="117"/>
    </location>
</feature>
<reference evidence="8 9" key="1">
    <citation type="submission" date="2016-07" db="EMBL/GenBank/DDBJ databases">
        <title>Pervasive Adenine N6-methylation of Active Genes in Fungi.</title>
        <authorList>
            <consortium name="DOE Joint Genome Institute"/>
            <person name="Mondo S.J."/>
            <person name="Dannebaum R.O."/>
            <person name="Kuo R.C."/>
            <person name="Labutti K."/>
            <person name="Haridas S."/>
            <person name="Kuo A."/>
            <person name="Salamov A."/>
            <person name="Ahrendt S.R."/>
            <person name="Lipzen A."/>
            <person name="Sullivan W."/>
            <person name="Andreopoulos W.B."/>
            <person name="Clum A."/>
            <person name="Lindquist E."/>
            <person name="Daum C."/>
            <person name="Ramamoorthy G.K."/>
            <person name="Gryganskyi A."/>
            <person name="Culley D."/>
            <person name="Magnuson J.K."/>
            <person name="James T.Y."/>
            <person name="O'Malley M.A."/>
            <person name="Stajich J.E."/>
            <person name="Spatafora J.W."/>
            <person name="Visel A."/>
            <person name="Grigoriev I.V."/>
        </authorList>
    </citation>
    <scope>NUCLEOTIDE SEQUENCE [LARGE SCALE GENOMIC DNA]</scope>
    <source>
        <strain evidence="8 9">CBS 931.73</strain>
    </source>
</reference>
<evidence type="ECO:0000256" key="5">
    <source>
        <dbReference type="PROSITE-ProRule" id="PRU00205"/>
    </source>
</evidence>
<proteinExistence type="predicted"/>
<feature type="transmembrane region" description="Helical" evidence="6">
    <location>
        <begin position="187"/>
        <end position="210"/>
    </location>
</feature>
<feature type="transmembrane region" description="Helical" evidence="6">
    <location>
        <begin position="24"/>
        <end position="46"/>
    </location>
</feature>
<feature type="transmembrane region" description="Helical" evidence="6">
    <location>
        <begin position="225"/>
        <end position="247"/>
    </location>
</feature>
<keyword evidence="4 5" id="KW-0472">Membrane</keyword>
<comment type="caution">
    <text evidence="8">The sequence shown here is derived from an EMBL/GenBank/DDBJ whole genome shotgun (WGS) entry which is preliminary data.</text>
</comment>
<keyword evidence="3 6" id="KW-1133">Transmembrane helix</keyword>
<dbReference type="GO" id="GO:0055088">
    <property type="term" value="P:lipid homeostasis"/>
    <property type="evidence" value="ECO:0007669"/>
    <property type="project" value="TreeGrafter"/>
</dbReference>
<evidence type="ECO:0000256" key="3">
    <source>
        <dbReference type="ARBA" id="ARBA00022989"/>
    </source>
</evidence>
<dbReference type="EMBL" id="MCFE01000057">
    <property type="protein sequence ID" value="ORY02399.1"/>
    <property type="molecule type" value="Genomic_DNA"/>
</dbReference>
<dbReference type="OrthoDB" id="10266980at2759"/>
<keyword evidence="9" id="KW-1185">Reference proteome</keyword>
<evidence type="ECO:0000256" key="1">
    <source>
        <dbReference type="ARBA" id="ARBA00004141"/>
    </source>
</evidence>